<name>A0AAJ3K231_9PAST</name>
<dbReference type="EMBL" id="MLAB01000059">
    <property type="protein sequence ID" value="OOF70197.1"/>
    <property type="molecule type" value="Genomic_DNA"/>
</dbReference>
<dbReference type="InterPro" id="IPR050109">
    <property type="entry name" value="HTH-type_TetR-like_transc_reg"/>
</dbReference>
<dbReference type="PRINTS" id="PR00455">
    <property type="entry name" value="HTHTETR"/>
</dbReference>
<dbReference type="InterPro" id="IPR009057">
    <property type="entry name" value="Homeodomain-like_sf"/>
</dbReference>
<feature type="domain" description="HTH tetR-type" evidence="3">
    <location>
        <begin position="7"/>
        <end position="66"/>
    </location>
</feature>
<comment type="caution">
    <text evidence="4">The sequence shown here is derived from an EMBL/GenBank/DDBJ whole genome shotgun (WGS) entry which is preliminary data.</text>
</comment>
<dbReference type="Pfam" id="PF00440">
    <property type="entry name" value="TetR_N"/>
    <property type="match status" value="1"/>
</dbReference>
<reference evidence="4 5" key="1">
    <citation type="submission" date="2016-10" db="EMBL/GenBank/DDBJ databases">
        <title>Rodentibacter gen. nov. and new species.</title>
        <authorList>
            <person name="Christensen H."/>
        </authorList>
    </citation>
    <scope>NUCLEOTIDE SEQUENCE [LARGE SCALE GENOMIC DNA]</scope>
    <source>
        <strain evidence="4 5">199137021</strain>
    </source>
</reference>
<dbReference type="GO" id="GO:0003677">
    <property type="term" value="F:DNA binding"/>
    <property type="evidence" value="ECO:0007669"/>
    <property type="project" value="UniProtKB-UniRule"/>
</dbReference>
<accession>A0AAJ3K231</accession>
<dbReference type="PROSITE" id="PS01081">
    <property type="entry name" value="HTH_TETR_1"/>
    <property type="match status" value="1"/>
</dbReference>
<dbReference type="PROSITE" id="PS50977">
    <property type="entry name" value="HTH_TETR_2"/>
    <property type="match status" value="1"/>
</dbReference>
<evidence type="ECO:0000313" key="5">
    <source>
        <dbReference type="Proteomes" id="UP000188998"/>
    </source>
</evidence>
<dbReference type="PANTHER" id="PTHR30055">
    <property type="entry name" value="HTH-TYPE TRANSCRIPTIONAL REGULATOR RUTR"/>
    <property type="match status" value="1"/>
</dbReference>
<evidence type="ECO:0000256" key="1">
    <source>
        <dbReference type="ARBA" id="ARBA00023125"/>
    </source>
</evidence>
<evidence type="ECO:0000256" key="2">
    <source>
        <dbReference type="PROSITE-ProRule" id="PRU00335"/>
    </source>
</evidence>
<dbReference type="InterPro" id="IPR001647">
    <property type="entry name" value="HTH_TetR"/>
</dbReference>
<dbReference type="RefSeq" id="WP_059365241.1">
    <property type="nucleotide sequence ID" value="NZ_BBXJ01000001.1"/>
</dbReference>
<dbReference type="AlphaFoldDB" id="A0AAJ3K231"/>
<sequence length="188" mass="21532">MARPLSSDKRNTLIQATIQTIATQGLSATTALIAKNAGVATGSLFTYFESKETLLNATYLEIKRHIAQAVMPNFPQAEFASQLLHLWNHYIDWGIEHREARQTLQQLEVSTILTEETRQEAKQIFLPMQRMFSAAEADKLFFPPLEFAIKMMEAMVEATIQQILQEPTKRDIYKMLGFTMMWKAISHH</sequence>
<keyword evidence="1 2" id="KW-0238">DNA-binding</keyword>
<proteinExistence type="predicted"/>
<evidence type="ECO:0000259" key="3">
    <source>
        <dbReference type="PROSITE" id="PS50977"/>
    </source>
</evidence>
<gene>
    <name evidence="4" type="ORF">BKG90_10520</name>
</gene>
<dbReference type="Gene3D" id="1.10.357.10">
    <property type="entry name" value="Tetracycline Repressor, domain 2"/>
    <property type="match status" value="1"/>
</dbReference>
<dbReference type="PANTHER" id="PTHR30055:SF222">
    <property type="entry name" value="REGULATORY PROTEIN"/>
    <property type="match status" value="1"/>
</dbReference>
<dbReference type="InterPro" id="IPR023772">
    <property type="entry name" value="DNA-bd_HTH_TetR-type_CS"/>
</dbReference>
<dbReference type="SUPFAM" id="SSF46689">
    <property type="entry name" value="Homeodomain-like"/>
    <property type="match status" value="1"/>
</dbReference>
<organism evidence="4 5">
    <name type="scientific">Rodentibacter caecimuris</name>
    <dbReference type="NCBI Taxonomy" id="1796644"/>
    <lineage>
        <taxon>Bacteria</taxon>
        <taxon>Pseudomonadati</taxon>
        <taxon>Pseudomonadota</taxon>
        <taxon>Gammaproteobacteria</taxon>
        <taxon>Pasteurellales</taxon>
        <taxon>Pasteurellaceae</taxon>
        <taxon>Rodentibacter</taxon>
    </lineage>
</organism>
<dbReference type="Proteomes" id="UP000188998">
    <property type="component" value="Unassembled WGS sequence"/>
</dbReference>
<protein>
    <recommendedName>
        <fullName evidence="3">HTH tetR-type domain-containing protein</fullName>
    </recommendedName>
</protein>
<feature type="DNA-binding region" description="H-T-H motif" evidence="2">
    <location>
        <begin position="29"/>
        <end position="48"/>
    </location>
</feature>
<keyword evidence="5" id="KW-1185">Reference proteome</keyword>
<evidence type="ECO:0000313" key="4">
    <source>
        <dbReference type="EMBL" id="OOF70197.1"/>
    </source>
</evidence>